<feature type="compositionally biased region" description="Basic and acidic residues" evidence="6">
    <location>
        <begin position="150"/>
        <end position="165"/>
    </location>
</feature>
<gene>
    <name evidence="7" type="primary">106663974</name>
</gene>
<dbReference type="OrthoDB" id="29058at2759"/>
<evidence type="ECO:0000256" key="1">
    <source>
        <dbReference type="ARBA" id="ARBA00004604"/>
    </source>
</evidence>
<feature type="compositionally biased region" description="Basic residues" evidence="6">
    <location>
        <begin position="1"/>
        <end position="18"/>
    </location>
</feature>
<comment type="subunit">
    <text evidence="5">Component of the ribosomal small subunit (SSU) processome.</text>
</comment>
<dbReference type="PIRSF" id="PIRSF015952">
    <property type="entry name" value="U3snoRNP11"/>
    <property type="match status" value="1"/>
</dbReference>
<feature type="region of interest" description="Disordered" evidence="6">
    <location>
        <begin position="1"/>
        <end position="26"/>
    </location>
</feature>
<evidence type="ECO:0000313" key="8">
    <source>
        <dbReference type="Proteomes" id="UP000494040"/>
    </source>
</evidence>
<sequence>MSSWKKASKANQKIHRERHQPESRAHLGLLEKKKDYIRRAKDFHQKEKVLKKLKRHALDRNPDEFYYHMINSKLKDGKHVEKKAPESEDTKQQMLLMENKSINYVNMKRTIERKKIDRLQAGLHLVDIASNMSSRRHVKFDADGNELPVDESHESSSERQREQIAKMPLHKIDEKAIERLHKLKMIEYNKLARRIDRHKQLSIIQEKMEVQRALKKPSYEKPKLVKQGTKDEAPIYKWKYERKR</sequence>
<dbReference type="Proteomes" id="UP000494040">
    <property type="component" value="Unassembled WGS sequence"/>
</dbReference>
<comment type="subcellular location">
    <subcellularLocation>
        <location evidence="1 5">Nucleus</location>
        <location evidence="1 5">Nucleolus</location>
    </subcellularLocation>
</comment>
<dbReference type="AlphaFoldDB" id="A0A8I6REP0"/>
<keyword evidence="8" id="KW-1185">Reference proteome</keyword>
<evidence type="ECO:0000256" key="3">
    <source>
        <dbReference type="ARBA" id="ARBA00022552"/>
    </source>
</evidence>
<evidence type="ECO:0000256" key="6">
    <source>
        <dbReference type="SAM" id="MobiDB-lite"/>
    </source>
</evidence>
<comment type="function">
    <text evidence="5">Involved in nucleolar processing of pre-18S ribosomal RNA.</text>
</comment>
<dbReference type="InterPro" id="IPR007144">
    <property type="entry name" value="SSU_processome_Utp11"/>
</dbReference>
<reference evidence="7" key="1">
    <citation type="submission" date="2022-01" db="UniProtKB">
        <authorList>
            <consortium name="EnsemblMetazoa"/>
        </authorList>
    </citation>
    <scope>IDENTIFICATION</scope>
</reference>
<comment type="similarity">
    <text evidence="2 5">Belongs to the UTP11 family.</text>
</comment>
<name>A0A8I6REP0_CIMLE</name>
<feature type="region of interest" description="Disordered" evidence="6">
    <location>
        <begin position="141"/>
        <end position="165"/>
    </location>
</feature>
<dbReference type="KEGG" id="clec:106663974"/>
<dbReference type="PANTHER" id="PTHR12838">
    <property type="entry name" value="U3 SMALL NUCLEOLAR RNA-ASSOCIATED PROTEIN 11"/>
    <property type="match status" value="1"/>
</dbReference>
<protein>
    <recommendedName>
        <fullName evidence="5">U3 small nucleolar RNA-associated protein 11</fullName>
        <shortName evidence="5">U3 snoRNA-associated protein 11</shortName>
    </recommendedName>
</protein>
<dbReference type="Pfam" id="PF03998">
    <property type="entry name" value="Utp11"/>
    <property type="match status" value="1"/>
</dbReference>
<dbReference type="GO" id="GO:0032040">
    <property type="term" value="C:small-subunit processome"/>
    <property type="evidence" value="ECO:0007669"/>
    <property type="project" value="UniProtKB-UniRule"/>
</dbReference>
<dbReference type="OMA" id="DLKYVVM"/>
<keyword evidence="4 5" id="KW-0539">Nucleus</keyword>
<evidence type="ECO:0000256" key="2">
    <source>
        <dbReference type="ARBA" id="ARBA00008105"/>
    </source>
</evidence>
<proteinExistence type="inferred from homology"/>
<evidence type="ECO:0000256" key="4">
    <source>
        <dbReference type="ARBA" id="ARBA00023242"/>
    </source>
</evidence>
<organism evidence="7 8">
    <name type="scientific">Cimex lectularius</name>
    <name type="common">Bed bug</name>
    <name type="synonym">Acanthia lectularia</name>
    <dbReference type="NCBI Taxonomy" id="79782"/>
    <lineage>
        <taxon>Eukaryota</taxon>
        <taxon>Metazoa</taxon>
        <taxon>Ecdysozoa</taxon>
        <taxon>Arthropoda</taxon>
        <taxon>Hexapoda</taxon>
        <taxon>Insecta</taxon>
        <taxon>Pterygota</taxon>
        <taxon>Neoptera</taxon>
        <taxon>Paraneoptera</taxon>
        <taxon>Hemiptera</taxon>
        <taxon>Heteroptera</taxon>
        <taxon>Panheteroptera</taxon>
        <taxon>Cimicomorpha</taxon>
        <taxon>Cimicidae</taxon>
        <taxon>Cimex</taxon>
    </lineage>
</organism>
<keyword evidence="3 5" id="KW-0698">rRNA processing</keyword>
<dbReference type="GO" id="GO:0006364">
    <property type="term" value="P:rRNA processing"/>
    <property type="evidence" value="ECO:0007669"/>
    <property type="project" value="UniProtKB-UniRule"/>
</dbReference>
<evidence type="ECO:0000256" key="5">
    <source>
        <dbReference type="PIRNR" id="PIRNR015952"/>
    </source>
</evidence>
<evidence type="ECO:0000313" key="7">
    <source>
        <dbReference type="EnsemblMetazoa" id="XP_014244749.1"/>
    </source>
</evidence>
<accession>A0A8I6REP0</accession>
<dbReference type="PANTHER" id="PTHR12838:SF0">
    <property type="entry name" value="U3 SMALL NUCLEOLAR RNA-ASSOCIATED PROTEIN 11-RELATED"/>
    <property type="match status" value="1"/>
</dbReference>
<dbReference type="EnsemblMetazoa" id="XM_014389263.2">
    <property type="protein sequence ID" value="XP_014244749.1"/>
    <property type="gene ID" value="LOC106663974"/>
</dbReference>